<dbReference type="RefSeq" id="WP_238698775.1">
    <property type="nucleotide sequence ID" value="NZ_QWDN01000009.1"/>
</dbReference>
<dbReference type="SUPFAM" id="SSF56601">
    <property type="entry name" value="beta-lactamase/transpeptidase-like"/>
    <property type="match status" value="1"/>
</dbReference>
<dbReference type="InterPro" id="IPR050789">
    <property type="entry name" value="Diverse_Enzym_Activities"/>
</dbReference>
<dbReference type="PANTHER" id="PTHR43283">
    <property type="entry name" value="BETA-LACTAMASE-RELATED"/>
    <property type="match status" value="1"/>
</dbReference>
<dbReference type="Pfam" id="PF00144">
    <property type="entry name" value="Beta-lactamase"/>
    <property type="match status" value="1"/>
</dbReference>
<sequence>MQIVKNKNMIRQFGLLTTIFLTTCSLFGQKADFVKSDKITYPVHKANVGKIAFMRENIPIEKFKQSDFLTTYELKDKSNLDIRFFLKNSLTNSLHVLSPKSSAEELVKNGNYQFSFFLDGKKVYVENLNNNAGSKESKNKKKMVRVPLISAANEDSWGKFLWNRFLANGGQEALTDGEHLLKIEIRPYLNTTEVLTGEIIAEGEIKIIVPQIIIDEKLVKVQNIEQLTDWQVSTEKIDNVKLEELNRKILTNAYKNITSVVVIKDGKLLIEEYFNEENRNSLHDTRSVGKSFASTLMGIAIKGGYIKSEAQTLKDFYNLSTFQNYSPSKDSITLQSLLTMSSAFDGSDMNQESPGNEEKMYTAENWVDFTLNLSIDKTKTAKKRWDYFTAGVVLLGDIIHKSVPNGLEKYADEKLFQPLGITDYKWQLTPQKVANTAGSLQLRSLDYAKYGQLYQNKGSWNGKQILSQEWVTKSLSRQMEIGEGEYYGYLFWNKTYKIKDVEYEVCYSSGNGGNRIFIFKDKPIVIVITSEAYNTPYGEKQVDKIMEEYLIPTIF</sequence>
<evidence type="ECO:0000313" key="3">
    <source>
        <dbReference type="Proteomes" id="UP000295270"/>
    </source>
</evidence>
<comment type="caution">
    <text evidence="2">The sequence shown here is derived from an EMBL/GenBank/DDBJ whole genome shotgun (WGS) entry which is preliminary data.</text>
</comment>
<gene>
    <name evidence="2" type="ORF">EV142_1099</name>
</gene>
<organism evidence="2 3">
    <name type="scientific">Flavobacterium circumlabens</name>
    <dbReference type="NCBI Taxonomy" id="2133765"/>
    <lineage>
        <taxon>Bacteria</taxon>
        <taxon>Pseudomonadati</taxon>
        <taxon>Bacteroidota</taxon>
        <taxon>Flavobacteriia</taxon>
        <taxon>Flavobacteriales</taxon>
        <taxon>Flavobacteriaceae</taxon>
        <taxon>Flavobacterium</taxon>
    </lineage>
</organism>
<dbReference type="InterPro" id="IPR012338">
    <property type="entry name" value="Beta-lactam/transpept-like"/>
</dbReference>
<dbReference type="EMBL" id="SLWA01000009">
    <property type="protein sequence ID" value="TCN53026.1"/>
    <property type="molecule type" value="Genomic_DNA"/>
</dbReference>
<evidence type="ECO:0000259" key="1">
    <source>
        <dbReference type="Pfam" id="PF00144"/>
    </source>
</evidence>
<name>A0ABY2AVB0_9FLAO</name>
<dbReference type="InterPro" id="IPR001466">
    <property type="entry name" value="Beta-lactam-related"/>
</dbReference>
<feature type="domain" description="Beta-lactamase-related" evidence="1">
    <location>
        <begin position="259"/>
        <end position="535"/>
    </location>
</feature>
<protein>
    <submittedName>
        <fullName evidence="2">CubicO group peptidase (Beta-lactamase class C family)</fullName>
    </submittedName>
</protein>
<evidence type="ECO:0000313" key="2">
    <source>
        <dbReference type="EMBL" id="TCN53026.1"/>
    </source>
</evidence>
<dbReference type="Proteomes" id="UP000295270">
    <property type="component" value="Unassembled WGS sequence"/>
</dbReference>
<dbReference type="PANTHER" id="PTHR43283:SF7">
    <property type="entry name" value="BETA-LACTAMASE-RELATED DOMAIN-CONTAINING PROTEIN"/>
    <property type="match status" value="1"/>
</dbReference>
<dbReference type="Gene3D" id="3.40.710.10">
    <property type="entry name" value="DD-peptidase/beta-lactamase superfamily"/>
    <property type="match status" value="1"/>
</dbReference>
<keyword evidence="3" id="KW-1185">Reference proteome</keyword>
<reference evidence="2 3" key="1">
    <citation type="journal article" date="2015" name="Stand. Genomic Sci.">
        <title>Genomic Encyclopedia of Bacterial and Archaeal Type Strains, Phase III: the genomes of soil and plant-associated and newly described type strains.</title>
        <authorList>
            <person name="Whitman W.B."/>
            <person name="Woyke T."/>
            <person name="Klenk H.P."/>
            <person name="Zhou Y."/>
            <person name="Lilburn T.G."/>
            <person name="Beck B.J."/>
            <person name="De Vos P."/>
            <person name="Vandamme P."/>
            <person name="Eisen J.A."/>
            <person name="Garrity G."/>
            <person name="Hugenholtz P."/>
            <person name="Kyrpides N.C."/>
        </authorList>
    </citation>
    <scope>NUCLEOTIDE SEQUENCE [LARGE SCALE GENOMIC DNA]</scope>
    <source>
        <strain evidence="2 3">P5626</strain>
    </source>
</reference>
<proteinExistence type="predicted"/>
<accession>A0ABY2AVB0</accession>